<reference evidence="3" key="1">
    <citation type="journal article" date="2019" name="Int. J. Syst. Evol. Microbiol.">
        <title>The Global Catalogue of Microorganisms (GCM) 10K type strain sequencing project: providing services to taxonomists for standard genome sequencing and annotation.</title>
        <authorList>
            <consortium name="The Broad Institute Genomics Platform"/>
            <consortium name="The Broad Institute Genome Sequencing Center for Infectious Disease"/>
            <person name="Wu L."/>
            <person name="Ma J."/>
        </authorList>
    </citation>
    <scope>NUCLEOTIDE SEQUENCE [LARGE SCALE GENOMIC DNA]</scope>
    <source>
        <strain evidence="3">KACC 12633</strain>
    </source>
</reference>
<gene>
    <name evidence="2" type="ORF">ACFPP9_18470</name>
</gene>
<dbReference type="Gene3D" id="3.10.180.10">
    <property type="entry name" value="2,3-Dihydroxybiphenyl 1,2-Dioxygenase, domain 1"/>
    <property type="match status" value="1"/>
</dbReference>
<dbReference type="InterPro" id="IPR037523">
    <property type="entry name" value="VOC_core"/>
</dbReference>
<dbReference type="SUPFAM" id="SSF54593">
    <property type="entry name" value="Glyoxalase/Bleomycin resistance protein/Dihydroxybiphenyl dioxygenase"/>
    <property type="match status" value="1"/>
</dbReference>
<name>A0ABW0PYV7_9HYPH</name>
<feature type="domain" description="VOC" evidence="1">
    <location>
        <begin position="60"/>
        <end position="182"/>
    </location>
</feature>
<dbReference type="Proteomes" id="UP001596150">
    <property type="component" value="Unassembled WGS sequence"/>
</dbReference>
<proteinExistence type="predicted"/>
<sequence>MTGPFFICNRHALLTDRNTGGVEHRDGFAAVDKRSLQPPHGQLPCARRQFAGWPLMSDPVLKSFVPILFVRDVSKSAEFYRGKLGFKIDFLYGEPPFYGSVSRGAAACLHLRCVHQPNFAELAARELSLILATVEVSDIQRLFEEFRARDVEFAQTPTRQPWGGTDFHVRDPDGNVISFVAYDRI</sequence>
<evidence type="ECO:0000259" key="1">
    <source>
        <dbReference type="PROSITE" id="PS51819"/>
    </source>
</evidence>
<evidence type="ECO:0000313" key="3">
    <source>
        <dbReference type="Proteomes" id="UP001596150"/>
    </source>
</evidence>
<keyword evidence="3" id="KW-1185">Reference proteome</keyword>
<dbReference type="InterPro" id="IPR029068">
    <property type="entry name" value="Glyas_Bleomycin-R_OHBP_Dase"/>
</dbReference>
<organism evidence="2 3">
    <name type="scientific">Kaistia terrae</name>
    <dbReference type="NCBI Taxonomy" id="537017"/>
    <lineage>
        <taxon>Bacteria</taxon>
        <taxon>Pseudomonadati</taxon>
        <taxon>Pseudomonadota</taxon>
        <taxon>Alphaproteobacteria</taxon>
        <taxon>Hyphomicrobiales</taxon>
        <taxon>Kaistiaceae</taxon>
        <taxon>Kaistia</taxon>
    </lineage>
</organism>
<comment type="caution">
    <text evidence="2">The sequence shown here is derived from an EMBL/GenBank/DDBJ whole genome shotgun (WGS) entry which is preliminary data.</text>
</comment>
<dbReference type="InterPro" id="IPR004360">
    <property type="entry name" value="Glyas_Fos-R_dOase_dom"/>
</dbReference>
<accession>A0ABW0PYV7</accession>
<dbReference type="Pfam" id="PF00903">
    <property type="entry name" value="Glyoxalase"/>
    <property type="match status" value="1"/>
</dbReference>
<dbReference type="PANTHER" id="PTHR36503:SF3">
    <property type="entry name" value="BLR0126 PROTEIN"/>
    <property type="match status" value="1"/>
</dbReference>
<dbReference type="PANTHER" id="PTHR36503">
    <property type="entry name" value="BLR2520 PROTEIN"/>
    <property type="match status" value="1"/>
</dbReference>
<dbReference type="RefSeq" id="WP_266345164.1">
    <property type="nucleotide sequence ID" value="NZ_JAPKNH010000007.1"/>
</dbReference>
<protein>
    <submittedName>
        <fullName evidence="2">Glyoxalase superfamily protein</fullName>
    </submittedName>
</protein>
<dbReference type="PROSITE" id="PS51819">
    <property type="entry name" value="VOC"/>
    <property type="match status" value="1"/>
</dbReference>
<dbReference type="EMBL" id="JBHSML010000012">
    <property type="protein sequence ID" value="MFC5517769.1"/>
    <property type="molecule type" value="Genomic_DNA"/>
</dbReference>
<evidence type="ECO:0000313" key="2">
    <source>
        <dbReference type="EMBL" id="MFC5517769.1"/>
    </source>
</evidence>